<dbReference type="Pfam" id="PF13402">
    <property type="entry name" value="Peptidase_M60"/>
    <property type="match status" value="1"/>
</dbReference>
<evidence type="ECO:0000259" key="1">
    <source>
        <dbReference type="PROSITE" id="PS51723"/>
    </source>
</evidence>
<protein>
    <recommendedName>
        <fullName evidence="1">Peptidase M60 domain-containing protein</fullName>
    </recommendedName>
</protein>
<dbReference type="InterPro" id="IPR035423">
    <property type="entry name" value="M60-like_N"/>
</dbReference>
<dbReference type="InterPro" id="IPR013783">
    <property type="entry name" value="Ig-like_fold"/>
</dbReference>
<dbReference type="Gene3D" id="2.60.120.1250">
    <property type="entry name" value="Peptidase M60, enhancin-like domain 1"/>
    <property type="match status" value="1"/>
</dbReference>
<dbReference type="PANTHER" id="PTHR15730">
    <property type="entry name" value="EXPERIMENTAL AUTOIMMUNE PROSTATITIS ANTIGEN 2-RELATED"/>
    <property type="match status" value="1"/>
</dbReference>
<feature type="domain" description="Peptidase M60" evidence="1">
    <location>
        <begin position="349"/>
        <end position="639"/>
    </location>
</feature>
<dbReference type="Gene3D" id="3.40.390.80">
    <property type="entry name" value="Peptidase M60, enhancin-like domain 2"/>
    <property type="match status" value="1"/>
</dbReference>
<dbReference type="InterPro" id="IPR024361">
    <property type="entry name" value="BACON"/>
</dbReference>
<dbReference type="InterPro" id="IPR031161">
    <property type="entry name" value="Peptidase_M60_dom"/>
</dbReference>
<dbReference type="PANTHER" id="PTHR15730:SF5">
    <property type="entry name" value="SI:CH211-210B2.2-RELATED"/>
    <property type="match status" value="1"/>
</dbReference>
<accession>A0A5J4R2Q1</accession>
<dbReference type="PROSITE" id="PS51257">
    <property type="entry name" value="PROKAR_LIPOPROTEIN"/>
    <property type="match status" value="1"/>
</dbReference>
<dbReference type="PROSITE" id="PS51723">
    <property type="entry name" value="PEPTIDASE_M60"/>
    <property type="match status" value="1"/>
</dbReference>
<dbReference type="Gene3D" id="1.10.390.30">
    <property type="entry name" value="Peptidase M60, enhancin-like domain 3"/>
    <property type="match status" value="1"/>
</dbReference>
<dbReference type="SMART" id="SM01276">
    <property type="entry name" value="M60-like"/>
    <property type="match status" value="1"/>
</dbReference>
<comment type="caution">
    <text evidence="2">The sequence shown here is derived from an EMBL/GenBank/DDBJ whole genome shotgun (WGS) entry which is preliminary data.</text>
</comment>
<gene>
    <name evidence="2" type="ORF">EZS27_023768</name>
</gene>
<proteinExistence type="predicted"/>
<dbReference type="InterPro" id="IPR008979">
    <property type="entry name" value="Galactose-bd-like_sf"/>
</dbReference>
<name>A0A5J4R2Q1_9ZZZZ</name>
<dbReference type="SUPFAM" id="SSF49785">
    <property type="entry name" value="Galactose-binding domain-like"/>
    <property type="match status" value="1"/>
</dbReference>
<reference evidence="2" key="1">
    <citation type="submission" date="2019-03" db="EMBL/GenBank/DDBJ databases">
        <title>Single cell metagenomics reveals metabolic interactions within the superorganism composed of flagellate Streblomastix strix and complex community of Bacteroidetes bacteria on its surface.</title>
        <authorList>
            <person name="Treitli S.C."/>
            <person name="Kolisko M."/>
            <person name="Husnik F."/>
            <person name="Keeling P."/>
            <person name="Hampl V."/>
        </authorList>
    </citation>
    <scope>NUCLEOTIDE SEQUENCE</scope>
    <source>
        <strain evidence="2">STM</strain>
    </source>
</reference>
<sequence>MRIIVRTGIVLLLLLVAFACKENAIATELDSFITVSEKQLEFDRYSESKELTIETNETEIFVEVSVSGRAWCKPEIQGNKLNVTVTANPNSTIRNATITLAGGTAMVDILVSQKAKPAVEEEIDKDLAGEIGNDLKIKIISATASSEQGGQYPEGIERSFDNDFSTLYHSSWNNTSFPVILTYSLESNAGKVDYLVYYPRSEGSNGNFKEFELWVAQDGNTALQKYGDYDFNGGGGRVMFEPALENPTQIQFRVKSGMANLVSCAEMEFYRKDPSSFDYLTIFTDHSCSELKEGVTIEVIDGISSEFFKDLAMKILQNEYNAEFRIQEYKPYPHPDIQAAENKTAPYSLRDNPTGIYVGANEDMIVFVKDVNGQNVSLLIQDLQPGGWGVSSTYPLSKGLNKFKVKNKGLIYVMYHTQQATEPLVKINIATGSVNGYFDSQKHSREDWSRIISKAGYQDFDLLGKYAHLTFPTSYFKRNTPDGMVLIDKYDELVHLEHEFMGLVKYDKVFKNRMYFHVDYNTSTYMYATSYRTGFVVSSMNEMCSLSRFSTGSVWGPAHEVGHVNQTRPGLRWLGMTEVTNNLHSLYVQTSFGNTSRLQSERTYQLAYDGIVATGIAHNASTDVFHKLVPFWQLKLYLCDAQGQGDFYKDLYEYYRTHDSPNVSLETDGRYQLDFVRNVCHISRMDMTEFFEKWGFLTPLDIEINDYSTARFKITQGQIDIVKAEIAAMSYPTPTKDVTKITDATVNDYK</sequence>
<dbReference type="InterPro" id="IPR051244">
    <property type="entry name" value="TCAF"/>
</dbReference>
<evidence type="ECO:0000313" key="2">
    <source>
        <dbReference type="EMBL" id="KAA6327231.1"/>
    </source>
</evidence>
<organism evidence="2">
    <name type="scientific">termite gut metagenome</name>
    <dbReference type="NCBI Taxonomy" id="433724"/>
    <lineage>
        <taxon>unclassified sequences</taxon>
        <taxon>metagenomes</taxon>
        <taxon>organismal metagenomes</taxon>
    </lineage>
</organism>
<dbReference type="InterPro" id="IPR042279">
    <property type="entry name" value="Pep_M60_3"/>
</dbReference>
<dbReference type="EMBL" id="SNRY01002028">
    <property type="protein sequence ID" value="KAA6327231.1"/>
    <property type="molecule type" value="Genomic_DNA"/>
</dbReference>
<dbReference type="Gene3D" id="2.60.40.10">
    <property type="entry name" value="Immunoglobulins"/>
    <property type="match status" value="1"/>
</dbReference>
<dbReference type="AlphaFoldDB" id="A0A5J4R2Q1"/>
<dbReference type="InterPro" id="IPR000421">
    <property type="entry name" value="FA58C"/>
</dbReference>
<dbReference type="CDD" id="cd14948">
    <property type="entry name" value="BACON"/>
    <property type="match status" value="1"/>
</dbReference>
<dbReference type="Pfam" id="PF13004">
    <property type="entry name" value="BACON"/>
    <property type="match status" value="1"/>
</dbReference>
<dbReference type="Pfam" id="PF00754">
    <property type="entry name" value="F5_F8_type_C"/>
    <property type="match status" value="1"/>
</dbReference>
<dbReference type="Gene3D" id="2.60.120.260">
    <property type="entry name" value="Galactose-binding domain-like"/>
    <property type="match status" value="1"/>
</dbReference>
<dbReference type="Pfam" id="PF17291">
    <property type="entry name" value="M60-like_N"/>
    <property type="match status" value="1"/>
</dbReference>